<gene>
    <name evidence="1" type="ORF">LCGC14_0355510</name>
</gene>
<sequence length="98" mass="10867">MTETDISRKDDGTPLVEGHHINCCCPDCDEVHWNKFIDEARHEGYTAGRQSMQEEAAAGLEKMGCTIDEQVKKEGNDFVGGFGTAKRQGAARIRELKP</sequence>
<dbReference type="EMBL" id="LAZR01000271">
    <property type="protein sequence ID" value="KKN77986.1"/>
    <property type="molecule type" value="Genomic_DNA"/>
</dbReference>
<accession>A0A0F9VX00</accession>
<reference evidence="1" key="1">
    <citation type="journal article" date="2015" name="Nature">
        <title>Complex archaea that bridge the gap between prokaryotes and eukaryotes.</title>
        <authorList>
            <person name="Spang A."/>
            <person name="Saw J.H."/>
            <person name="Jorgensen S.L."/>
            <person name="Zaremba-Niedzwiedzka K."/>
            <person name="Martijn J."/>
            <person name="Lind A.E."/>
            <person name="van Eijk R."/>
            <person name="Schleper C."/>
            <person name="Guy L."/>
            <person name="Ettema T.J."/>
        </authorList>
    </citation>
    <scope>NUCLEOTIDE SEQUENCE</scope>
</reference>
<dbReference type="AlphaFoldDB" id="A0A0F9VX00"/>
<name>A0A0F9VX00_9ZZZZ</name>
<organism evidence="1">
    <name type="scientific">marine sediment metagenome</name>
    <dbReference type="NCBI Taxonomy" id="412755"/>
    <lineage>
        <taxon>unclassified sequences</taxon>
        <taxon>metagenomes</taxon>
        <taxon>ecological metagenomes</taxon>
    </lineage>
</organism>
<evidence type="ECO:0000313" key="1">
    <source>
        <dbReference type="EMBL" id="KKN77986.1"/>
    </source>
</evidence>
<comment type="caution">
    <text evidence="1">The sequence shown here is derived from an EMBL/GenBank/DDBJ whole genome shotgun (WGS) entry which is preliminary data.</text>
</comment>
<protein>
    <submittedName>
        <fullName evidence="1">Uncharacterized protein</fullName>
    </submittedName>
</protein>
<proteinExistence type="predicted"/>